<organism evidence="2 3">
    <name type="scientific">Glossina pallidipes</name>
    <name type="common">Tsetse fly</name>
    <dbReference type="NCBI Taxonomy" id="7398"/>
    <lineage>
        <taxon>Eukaryota</taxon>
        <taxon>Metazoa</taxon>
        <taxon>Ecdysozoa</taxon>
        <taxon>Arthropoda</taxon>
        <taxon>Hexapoda</taxon>
        <taxon>Insecta</taxon>
        <taxon>Pterygota</taxon>
        <taxon>Neoptera</taxon>
        <taxon>Endopterygota</taxon>
        <taxon>Diptera</taxon>
        <taxon>Brachycera</taxon>
        <taxon>Muscomorpha</taxon>
        <taxon>Hippoboscoidea</taxon>
        <taxon>Glossinidae</taxon>
        <taxon>Glossina</taxon>
    </lineage>
</organism>
<dbReference type="EnsemblMetazoa" id="GPAI040996-RA">
    <property type="protein sequence ID" value="GPAI040996-PA"/>
    <property type="gene ID" value="GPAI040996"/>
</dbReference>
<dbReference type="Proteomes" id="UP000092445">
    <property type="component" value="Unassembled WGS sequence"/>
</dbReference>
<sequence length="204" mass="23059">MSRKSNLAASMLYKISSEKSCTHHLMKSSLSLFSTLAEVPNHYHKKLHFVVNPSLNDANFRFCFDTLLCESCRILISVGNVIIIILEIDVVLVEVLPPVRRSASEFILGEGTGTLVDLFISLKLEWQTLPLLLVIVLKLELCSWWQVIELFDGVAFGFPLLSIFEFLLKLAKLVDNTVVVLMIIAAIIGIMKTLRIISDNERRR</sequence>
<reference evidence="2" key="2">
    <citation type="submission" date="2020-05" db="UniProtKB">
        <authorList>
            <consortium name="EnsemblMetazoa"/>
        </authorList>
    </citation>
    <scope>IDENTIFICATION</scope>
    <source>
        <strain evidence="2">IAEA</strain>
    </source>
</reference>
<dbReference type="VEuPathDB" id="VectorBase:GPAI040996"/>
<dbReference type="AlphaFoldDB" id="A0A1B0ACC4"/>
<keyword evidence="1" id="KW-0812">Transmembrane</keyword>
<proteinExistence type="predicted"/>
<accession>A0A1B0ACC4</accession>
<reference evidence="3" key="1">
    <citation type="submission" date="2014-03" db="EMBL/GenBank/DDBJ databases">
        <authorList>
            <person name="Aksoy S."/>
            <person name="Warren W."/>
            <person name="Wilson R.K."/>
        </authorList>
    </citation>
    <scope>NUCLEOTIDE SEQUENCE [LARGE SCALE GENOMIC DNA]</scope>
    <source>
        <strain evidence="3">IAEA</strain>
    </source>
</reference>
<evidence type="ECO:0000313" key="2">
    <source>
        <dbReference type="EnsemblMetazoa" id="GPAI040996-PA"/>
    </source>
</evidence>
<keyword evidence="3" id="KW-1185">Reference proteome</keyword>
<evidence type="ECO:0000313" key="3">
    <source>
        <dbReference type="Proteomes" id="UP000092445"/>
    </source>
</evidence>
<evidence type="ECO:0000256" key="1">
    <source>
        <dbReference type="SAM" id="Phobius"/>
    </source>
</evidence>
<keyword evidence="1" id="KW-1133">Transmembrane helix</keyword>
<feature type="transmembrane region" description="Helical" evidence="1">
    <location>
        <begin position="178"/>
        <end position="197"/>
    </location>
</feature>
<name>A0A1B0ACC4_GLOPL</name>
<keyword evidence="1" id="KW-0472">Membrane</keyword>
<protein>
    <submittedName>
        <fullName evidence="2">Uncharacterized protein</fullName>
    </submittedName>
</protein>